<evidence type="ECO:0000256" key="3">
    <source>
        <dbReference type="ARBA" id="ARBA00023128"/>
    </source>
</evidence>
<evidence type="ECO:0000259" key="5">
    <source>
        <dbReference type="PROSITE" id="PS51886"/>
    </source>
</evidence>
<dbReference type="InterPro" id="IPR006571">
    <property type="entry name" value="TLDc_dom"/>
</dbReference>
<comment type="caution">
    <text evidence="6">The sequence shown here is derived from an EMBL/GenBank/DDBJ whole genome shotgun (WGS) entry which is preliminary data.</text>
</comment>
<accession>A0A9Q0RBW2</accession>
<reference evidence="6" key="1">
    <citation type="submission" date="2022-10" db="EMBL/GenBank/DDBJ databases">
        <title>Novel sulphate-reducing endosymbionts in the free-living metamonad Anaeramoeba.</title>
        <authorList>
            <person name="Jerlstrom-Hultqvist J."/>
            <person name="Cepicka I."/>
            <person name="Gallot-Lavallee L."/>
            <person name="Salas-Leiva D."/>
            <person name="Curtis B.A."/>
            <person name="Zahonova K."/>
            <person name="Pipaliya S."/>
            <person name="Dacks J."/>
            <person name="Roger A.J."/>
        </authorList>
    </citation>
    <scope>NUCLEOTIDE SEQUENCE</scope>
    <source>
        <strain evidence="6">BMAN</strain>
    </source>
</reference>
<evidence type="ECO:0000256" key="4">
    <source>
        <dbReference type="ARBA" id="ARBA00040604"/>
    </source>
</evidence>
<evidence type="ECO:0000313" key="6">
    <source>
        <dbReference type="EMBL" id="KAJ5073124.1"/>
    </source>
</evidence>
<dbReference type="GO" id="GO:0005739">
    <property type="term" value="C:mitochondrion"/>
    <property type="evidence" value="ECO:0007669"/>
    <property type="project" value="UniProtKB-SubCell"/>
</dbReference>
<dbReference type="PANTHER" id="PTHR23354:SF62">
    <property type="entry name" value="MUSTARD, ISOFORM V"/>
    <property type="match status" value="1"/>
</dbReference>
<protein>
    <recommendedName>
        <fullName evidence="4">Oxidation resistance protein 1</fullName>
    </recommendedName>
</protein>
<comment type="subcellular location">
    <subcellularLocation>
        <location evidence="1">Mitochondrion</location>
    </subcellularLocation>
</comment>
<organism evidence="6 7">
    <name type="scientific">Anaeramoeba ignava</name>
    <name type="common">Anaerobic marine amoeba</name>
    <dbReference type="NCBI Taxonomy" id="1746090"/>
    <lineage>
        <taxon>Eukaryota</taxon>
        <taxon>Metamonada</taxon>
        <taxon>Anaeramoebidae</taxon>
        <taxon>Anaeramoeba</taxon>
    </lineage>
</organism>
<evidence type="ECO:0000256" key="1">
    <source>
        <dbReference type="ARBA" id="ARBA00004173"/>
    </source>
</evidence>
<dbReference type="PANTHER" id="PTHR23354">
    <property type="entry name" value="NUCLEOLAR PROTEIN 7/ESTROGEN RECEPTOR COACTIVATOR-RELATED"/>
    <property type="match status" value="1"/>
</dbReference>
<name>A0A9Q0RBW2_ANAIG</name>
<gene>
    <name evidence="6" type="ORF">M0811_09079</name>
</gene>
<dbReference type="SMART" id="SM00584">
    <property type="entry name" value="TLDc"/>
    <property type="match status" value="1"/>
</dbReference>
<dbReference type="AlphaFoldDB" id="A0A9Q0RBW2"/>
<evidence type="ECO:0000313" key="7">
    <source>
        <dbReference type="Proteomes" id="UP001149090"/>
    </source>
</evidence>
<dbReference type="OrthoDB" id="26679at2759"/>
<dbReference type="Pfam" id="PF07534">
    <property type="entry name" value="TLD"/>
    <property type="match status" value="1"/>
</dbReference>
<dbReference type="Proteomes" id="UP001149090">
    <property type="component" value="Unassembled WGS sequence"/>
</dbReference>
<keyword evidence="7" id="KW-1185">Reference proteome</keyword>
<dbReference type="PROSITE" id="PS51886">
    <property type="entry name" value="TLDC"/>
    <property type="match status" value="1"/>
</dbReference>
<evidence type="ECO:0000256" key="2">
    <source>
        <dbReference type="ARBA" id="ARBA00009540"/>
    </source>
</evidence>
<comment type="similarity">
    <text evidence="2">Belongs to the OXR1 family.</text>
</comment>
<feature type="domain" description="TLDc" evidence="5">
    <location>
        <begin position="67"/>
        <end position="230"/>
    </location>
</feature>
<keyword evidence="3" id="KW-0496">Mitochondrion</keyword>
<dbReference type="EMBL" id="JAPDFW010000077">
    <property type="protein sequence ID" value="KAJ5073124.1"/>
    <property type="molecule type" value="Genomic_DNA"/>
</dbReference>
<dbReference type="OMA" id="SINCEQK"/>
<proteinExistence type="inferred from homology"/>
<sequence>MNQVNSQTTFDSPFFPKDGKIQLSPAFDAILKLPRVISMIEEAESREKKLLKMDVEINENPFADSEILSGTGLESVLFLCLPFKTQPETALLYSSSRDGFSIKKMHDFIDNSGPVVFLLKKNEQIFGGFVSTSINCEQKFFGSTKSFLFNLFYDTKIPFIGENSKCIFSSENSIKFGSTDLILQNDFLDCKSEIESCFGVGFEKGSDDAKTFLAGSYQFIPDIVEVFGFVKSN</sequence>